<sequence>MSILAQRPELQATALSTFSQNRSSALEWIPALGNFKEKPSPVWQQGTPPPRLLTVHWGWALRLQQDFHHESL</sequence>
<dbReference type="EMBL" id="AKHW03002524">
    <property type="protein sequence ID" value="KYO38247.1"/>
    <property type="molecule type" value="Genomic_DNA"/>
</dbReference>
<organism evidence="1 2">
    <name type="scientific">Alligator mississippiensis</name>
    <name type="common">American alligator</name>
    <dbReference type="NCBI Taxonomy" id="8496"/>
    <lineage>
        <taxon>Eukaryota</taxon>
        <taxon>Metazoa</taxon>
        <taxon>Chordata</taxon>
        <taxon>Craniata</taxon>
        <taxon>Vertebrata</taxon>
        <taxon>Euteleostomi</taxon>
        <taxon>Archelosauria</taxon>
        <taxon>Archosauria</taxon>
        <taxon>Crocodylia</taxon>
        <taxon>Alligatoridae</taxon>
        <taxon>Alligatorinae</taxon>
        <taxon>Alligator</taxon>
    </lineage>
</organism>
<evidence type="ECO:0000313" key="1">
    <source>
        <dbReference type="EMBL" id="KYO38247.1"/>
    </source>
</evidence>
<name>A0A151NN43_ALLMI</name>
<keyword evidence="2" id="KW-1185">Reference proteome</keyword>
<proteinExistence type="predicted"/>
<evidence type="ECO:0000313" key="2">
    <source>
        <dbReference type="Proteomes" id="UP000050525"/>
    </source>
</evidence>
<dbReference type="Proteomes" id="UP000050525">
    <property type="component" value="Unassembled WGS sequence"/>
</dbReference>
<protein>
    <submittedName>
        <fullName evidence="1">Uncharacterized protein</fullName>
    </submittedName>
</protein>
<reference evidence="1 2" key="1">
    <citation type="journal article" date="2012" name="Genome Biol.">
        <title>Sequencing three crocodilian genomes to illuminate the evolution of archosaurs and amniotes.</title>
        <authorList>
            <person name="St John J.A."/>
            <person name="Braun E.L."/>
            <person name="Isberg S.R."/>
            <person name="Miles L.G."/>
            <person name="Chong A.Y."/>
            <person name="Gongora J."/>
            <person name="Dalzell P."/>
            <person name="Moran C."/>
            <person name="Bed'hom B."/>
            <person name="Abzhanov A."/>
            <person name="Burgess S.C."/>
            <person name="Cooksey A.M."/>
            <person name="Castoe T.A."/>
            <person name="Crawford N.G."/>
            <person name="Densmore L.D."/>
            <person name="Drew J.C."/>
            <person name="Edwards S.V."/>
            <person name="Faircloth B.C."/>
            <person name="Fujita M.K."/>
            <person name="Greenwold M.J."/>
            <person name="Hoffmann F.G."/>
            <person name="Howard J.M."/>
            <person name="Iguchi T."/>
            <person name="Janes D.E."/>
            <person name="Khan S.Y."/>
            <person name="Kohno S."/>
            <person name="de Koning A.J."/>
            <person name="Lance S.L."/>
            <person name="McCarthy F.M."/>
            <person name="McCormack J.E."/>
            <person name="Merchant M.E."/>
            <person name="Peterson D.G."/>
            <person name="Pollock D.D."/>
            <person name="Pourmand N."/>
            <person name="Raney B.J."/>
            <person name="Roessler K.A."/>
            <person name="Sanford J.R."/>
            <person name="Sawyer R.H."/>
            <person name="Schmidt C.J."/>
            <person name="Triplett E.W."/>
            <person name="Tuberville T.D."/>
            <person name="Venegas-Anaya M."/>
            <person name="Howard J.T."/>
            <person name="Jarvis E.D."/>
            <person name="Guillette L.J.Jr."/>
            <person name="Glenn T.C."/>
            <person name="Green R.E."/>
            <person name="Ray D.A."/>
        </authorList>
    </citation>
    <scope>NUCLEOTIDE SEQUENCE [LARGE SCALE GENOMIC DNA]</scope>
    <source>
        <strain evidence="1">KSC_2009_1</strain>
    </source>
</reference>
<comment type="caution">
    <text evidence="1">The sequence shown here is derived from an EMBL/GenBank/DDBJ whole genome shotgun (WGS) entry which is preliminary data.</text>
</comment>
<accession>A0A151NN43</accession>
<gene>
    <name evidence="1" type="ORF">Y1Q_0015523</name>
</gene>
<dbReference type="AlphaFoldDB" id="A0A151NN43"/>